<protein>
    <submittedName>
        <fullName evidence="2">Uncharacterized protein</fullName>
    </submittedName>
</protein>
<evidence type="ECO:0000313" key="2">
    <source>
        <dbReference type="EMBL" id="GBM76957.1"/>
    </source>
</evidence>
<keyword evidence="3" id="KW-1185">Reference proteome</keyword>
<sequence>MACHYGMSVFGPHSYKTVSPAGKSLRCHIDQMRNRKTQLVSSQSSTETQENSTVSAASSAIPSISNTPIKPSDQQLKLRLLRRPLMNPINDELYEPTGQQ</sequence>
<accession>A0A4Y2IGQ7</accession>
<dbReference type="EMBL" id="BGPR01002654">
    <property type="protein sequence ID" value="GBM76957.1"/>
    <property type="molecule type" value="Genomic_DNA"/>
</dbReference>
<comment type="caution">
    <text evidence="2">The sequence shown here is derived from an EMBL/GenBank/DDBJ whole genome shotgun (WGS) entry which is preliminary data.</text>
</comment>
<dbReference type="AlphaFoldDB" id="A0A4Y2IGQ7"/>
<reference evidence="2 3" key="1">
    <citation type="journal article" date="2019" name="Sci. Rep.">
        <title>Orb-weaving spider Araneus ventricosus genome elucidates the spidroin gene catalogue.</title>
        <authorList>
            <person name="Kono N."/>
            <person name="Nakamura H."/>
            <person name="Ohtoshi R."/>
            <person name="Moran D.A.P."/>
            <person name="Shinohara A."/>
            <person name="Yoshida Y."/>
            <person name="Fujiwara M."/>
            <person name="Mori M."/>
            <person name="Tomita M."/>
            <person name="Arakawa K."/>
        </authorList>
    </citation>
    <scope>NUCLEOTIDE SEQUENCE [LARGE SCALE GENOMIC DNA]</scope>
</reference>
<proteinExistence type="predicted"/>
<evidence type="ECO:0000313" key="3">
    <source>
        <dbReference type="Proteomes" id="UP000499080"/>
    </source>
</evidence>
<feature type="compositionally biased region" description="Low complexity" evidence="1">
    <location>
        <begin position="40"/>
        <end position="69"/>
    </location>
</feature>
<organism evidence="2 3">
    <name type="scientific">Araneus ventricosus</name>
    <name type="common">Orbweaver spider</name>
    <name type="synonym">Epeira ventricosa</name>
    <dbReference type="NCBI Taxonomy" id="182803"/>
    <lineage>
        <taxon>Eukaryota</taxon>
        <taxon>Metazoa</taxon>
        <taxon>Ecdysozoa</taxon>
        <taxon>Arthropoda</taxon>
        <taxon>Chelicerata</taxon>
        <taxon>Arachnida</taxon>
        <taxon>Araneae</taxon>
        <taxon>Araneomorphae</taxon>
        <taxon>Entelegynae</taxon>
        <taxon>Araneoidea</taxon>
        <taxon>Araneidae</taxon>
        <taxon>Araneus</taxon>
    </lineage>
</organism>
<gene>
    <name evidence="2" type="ORF">AVEN_230131_1</name>
</gene>
<evidence type="ECO:0000256" key="1">
    <source>
        <dbReference type="SAM" id="MobiDB-lite"/>
    </source>
</evidence>
<name>A0A4Y2IGQ7_ARAVE</name>
<dbReference type="Proteomes" id="UP000499080">
    <property type="component" value="Unassembled WGS sequence"/>
</dbReference>
<feature type="region of interest" description="Disordered" evidence="1">
    <location>
        <begin position="35"/>
        <end position="73"/>
    </location>
</feature>